<feature type="domain" description="CusB-like beta-barrel" evidence="3">
    <location>
        <begin position="220"/>
        <end position="296"/>
    </location>
</feature>
<reference evidence="5 6" key="1">
    <citation type="submission" date="2018-08" db="EMBL/GenBank/DDBJ databases">
        <title>The draft genome squence of Brumimicrobium sp. N62.</title>
        <authorList>
            <person name="Du Z.-J."/>
            <person name="Luo H.-R."/>
        </authorList>
    </citation>
    <scope>NUCLEOTIDE SEQUENCE [LARGE SCALE GENOMIC DNA]</scope>
    <source>
        <strain evidence="5 6">N62</strain>
    </source>
</reference>
<dbReference type="EMBL" id="QURB01000002">
    <property type="protein sequence ID" value="RFC55304.1"/>
    <property type="molecule type" value="Genomic_DNA"/>
</dbReference>
<gene>
    <name evidence="5" type="ORF">DXU93_05645</name>
</gene>
<dbReference type="GO" id="GO:0030313">
    <property type="term" value="C:cell envelope"/>
    <property type="evidence" value="ECO:0007669"/>
    <property type="project" value="TreeGrafter"/>
</dbReference>
<comment type="similarity">
    <text evidence="1">Belongs to the membrane fusion protein (MFP) (TC 8.A.1) family.</text>
</comment>
<comment type="caution">
    <text evidence="5">The sequence shown here is derived from an EMBL/GenBank/DDBJ whole genome shotgun (WGS) entry which is preliminary data.</text>
</comment>
<dbReference type="Proteomes" id="UP000257127">
    <property type="component" value="Unassembled WGS sequence"/>
</dbReference>
<dbReference type="FunFam" id="2.40.30.170:FF:000010">
    <property type="entry name" value="Efflux RND transporter periplasmic adaptor subunit"/>
    <property type="match status" value="1"/>
</dbReference>
<dbReference type="Gene3D" id="2.40.420.20">
    <property type="match status" value="1"/>
</dbReference>
<proteinExistence type="inferred from homology"/>
<keyword evidence="2" id="KW-0813">Transport</keyword>
<dbReference type="GO" id="GO:0060003">
    <property type="term" value="P:copper ion export"/>
    <property type="evidence" value="ECO:0007669"/>
    <property type="project" value="TreeGrafter"/>
</dbReference>
<keyword evidence="6" id="KW-1185">Reference proteome</keyword>
<evidence type="ECO:0000313" key="5">
    <source>
        <dbReference type="EMBL" id="RFC55304.1"/>
    </source>
</evidence>
<dbReference type="OrthoDB" id="9806939at2"/>
<dbReference type="AlphaFoldDB" id="A0A3E1F0H4"/>
<evidence type="ECO:0000313" key="6">
    <source>
        <dbReference type="Proteomes" id="UP000257127"/>
    </source>
</evidence>
<dbReference type="NCBIfam" id="TIGR01730">
    <property type="entry name" value="RND_mfp"/>
    <property type="match status" value="1"/>
</dbReference>
<dbReference type="GO" id="GO:0022857">
    <property type="term" value="F:transmembrane transporter activity"/>
    <property type="evidence" value="ECO:0007669"/>
    <property type="project" value="InterPro"/>
</dbReference>
<dbReference type="InterPro" id="IPR058647">
    <property type="entry name" value="BSH_CzcB-like"/>
</dbReference>
<dbReference type="InterPro" id="IPR058792">
    <property type="entry name" value="Beta-barrel_RND_2"/>
</dbReference>
<dbReference type="InterPro" id="IPR006143">
    <property type="entry name" value="RND_pump_MFP"/>
</dbReference>
<dbReference type="Gene3D" id="2.40.30.170">
    <property type="match status" value="1"/>
</dbReference>
<dbReference type="Pfam" id="PF25954">
    <property type="entry name" value="Beta-barrel_RND_2"/>
    <property type="match status" value="1"/>
</dbReference>
<dbReference type="Pfam" id="PF25973">
    <property type="entry name" value="BSH_CzcB"/>
    <property type="match status" value="1"/>
</dbReference>
<evidence type="ECO:0000259" key="3">
    <source>
        <dbReference type="Pfam" id="PF25954"/>
    </source>
</evidence>
<dbReference type="Gene3D" id="2.40.50.100">
    <property type="match status" value="1"/>
</dbReference>
<dbReference type="PANTHER" id="PTHR30097:SF4">
    <property type="entry name" value="SLR6042 PROTEIN"/>
    <property type="match status" value="1"/>
</dbReference>
<evidence type="ECO:0000256" key="2">
    <source>
        <dbReference type="ARBA" id="ARBA00022448"/>
    </source>
</evidence>
<dbReference type="GO" id="GO:0016020">
    <property type="term" value="C:membrane"/>
    <property type="evidence" value="ECO:0007669"/>
    <property type="project" value="InterPro"/>
</dbReference>
<evidence type="ECO:0000259" key="4">
    <source>
        <dbReference type="Pfam" id="PF25973"/>
    </source>
</evidence>
<feature type="domain" description="CzcB-like barrel-sandwich hybrid" evidence="4">
    <location>
        <begin position="78"/>
        <end position="217"/>
    </location>
</feature>
<dbReference type="InterPro" id="IPR051909">
    <property type="entry name" value="MFP_Cation_Efflux"/>
</dbReference>
<dbReference type="PANTHER" id="PTHR30097">
    <property type="entry name" value="CATION EFFLUX SYSTEM PROTEIN CUSB"/>
    <property type="match status" value="1"/>
</dbReference>
<evidence type="ECO:0000256" key="1">
    <source>
        <dbReference type="ARBA" id="ARBA00009477"/>
    </source>
</evidence>
<dbReference type="SUPFAM" id="SSF111369">
    <property type="entry name" value="HlyD-like secretion proteins"/>
    <property type="match status" value="1"/>
</dbReference>
<protein>
    <submittedName>
        <fullName evidence="5">Efflux RND transporter periplasmic adaptor subunit</fullName>
    </submittedName>
</protein>
<name>A0A3E1F0H4_9FLAO</name>
<sequence>MTNWNKNTRLLLSGTIIMSLLLSCSEREEKKNTGDVNKNKSFCLDENLKIKTVNPVHEMIINEIPMTGVVETVPDKVIHFSNLVNGIIVSTNFSLGDFVHKGQVLAKVKSTELSEWKSQQKILTSQLTVAKQEFKSVQSMFKDGIASLKQLNQSESAVISLTSELEELSSNLALYNASTENGVFLIKAPGSGYITEKNITSGTHVSAYNESLFTISDISEVWVQISVYPSNIQNINQGMEVHIRSLSYPNINFIGRIDAIPHVIDNDSRILKARVSIDNKDKLLKPGMFVDVIAKQKTDQKAISIPTDALIFDDNENFVMIYKDDCNIIKTPVNFISQNNDKCYIEDNLNPEDKIIVKNNLLLFAQIKNFQKQD</sequence>
<dbReference type="RefSeq" id="WP_116880284.1">
    <property type="nucleotide sequence ID" value="NZ_QURB01000002.1"/>
</dbReference>
<accession>A0A3E1F0H4</accession>
<dbReference type="PROSITE" id="PS51257">
    <property type="entry name" value="PROKAR_LIPOPROTEIN"/>
    <property type="match status" value="1"/>
</dbReference>
<dbReference type="GO" id="GO:0015679">
    <property type="term" value="P:plasma membrane copper ion transport"/>
    <property type="evidence" value="ECO:0007669"/>
    <property type="project" value="TreeGrafter"/>
</dbReference>
<organism evidence="5 6">
    <name type="scientific">Brumimicrobium aurantiacum</name>
    <dbReference type="NCBI Taxonomy" id="1737063"/>
    <lineage>
        <taxon>Bacteria</taxon>
        <taxon>Pseudomonadati</taxon>
        <taxon>Bacteroidota</taxon>
        <taxon>Flavobacteriia</taxon>
        <taxon>Flavobacteriales</taxon>
        <taxon>Crocinitomicaceae</taxon>
        <taxon>Brumimicrobium</taxon>
    </lineage>
</organism>